<evidence type="ECO:0000313" key="25">
    <source>
        <dbReference type="Proteomes" id="UP000286137"/>
    </source>
</evidence>
<dbReference type="Proteomes" id="UP001296581">
    <property type="component" value="Unassembled WGS sequence"/>
</dbReference>
<dbReference type="PANTHER" id="PTHR18964">
    <property type="entry name" value="ROK (REPRESSOR, ORF, KINASE) FAMILY"/>
    <property type="match status" value="1"/>
</dbReference>
<dbReference type="Pfam" id="PF00480">
    <property type="entry name" value="ROK"/>
    <property type="match status" value="1"/>
</dbReference>
<reference evidence="18 19" key="1">
    <citation type="submission" date="2018-08" db="EMBL/GenBank/DDBJ databases">
        <title>A genome reference for cultivated species of the human gut microbiota.</title>
        <authorList>
            <person name="Zou Y."/>
            <person name="Xue W."/>
            <person name="Luo G."/>
        </authorList>
    </citation>
    <scope>NUCLEOTIDE SEQUENCE [LARGE SCALE GENOMIC DNA]</scope>
    <source>
        <strain evidence="12 19">AF19-16AC</strain>
        <strain evidence="11 25">AF27-4BH</strain>
        <strain evidence="17 23">AF33-12</strain>
        <strain evidence="16 21">AM12-54</strain>
        <strain evidence="15 20">AM21-18</strain>
        <strain evidence="14 24">AM22-7AC</strain>
        <strain evidence="13 22">AM32-6</strain>
        <strain evidence="10 18">TF01-20-2</strain>
    </source>
</reference>
<evidence type="ECO:0000313" key="8">
    <source>
        <dbReference type="EMBL" id="NSI56844.1"/>
    </source>
</evidence>
<dbReference type="Proteomes" id="UP000260808">
    <property type="component" value="Unassembled WGS sequence"/>
</dbReference>
<dbReference type="InterPro" id="IPR036388">
    <property type="entry name" value="WH-like_DNA-bd_sf"/>
</dbReference>
<dbReference type="Proteomes" id="UP000283834">
    <property type="component" value="Unassembled WGS sequence"/>
</dbReference>
<evidence type="ECO:0000313" key="15">
    <source>
        <dbReference type="EMBL" id="RHG88342.1"/>
    </source>
</evidence>
<organism evidence="13 22">
    <name type="scientific">Mediterraneibacter gnavus</name>
    <name type="common">Ruminococcus gnavus</name>
    <dbReference type="NCBI Taxonomy" id="33038"/>
    <lineage>
        <taxon>Bacteria</taxon>
        <taxon>Bacillati</taxon>
        <taxon>Bacillota</taxon>
        <taxon>Clostridia</taxon>
        <taxon>Lachnospirales</taxon>
        <taxon>Lachnospiraceae</taxon>
        <taxon>Mediterraneibacter</taxon>
    </lineage>
</organism>
<dbReference type="EMBL" id="JAJBNC010000006">
    <property type="protein sequence ID" value="MCB5493068.1"/>
    <property type="molecule type" value="Genomic_DNA"/>
</dbReference>
<evidence type="ECO:0000313" key="24">
    <source>
        <dbReference type="Proteomes" id="UP000285697"/>
    </source>
</evidence>
<reference evidence="5" key="5">
    <citation type="submission" date="2023-01" db="EMBL/GenBank/DDBJ databases">
        <title>Human gut microbiome strain richness.</title>
        <authorList>
            <person name="Chen-Liaw A."/>
        </authorList>
    </citation>
    <scope>NUCLEOTIDE SEQUENCE</scope>
    <source>
        <strain evidence="6">1001217st1_A9_1001217B_191108</strain>
        <strain evidence="5">RTP21484st1_H11_RTP21484_190118</strain>
    </source>
</reference>
<keyword evidence="3" id="KW-0859">Xylose metabolism</keyword>
<dbReference type="Proteomes" id="UP000284472">
    <property type="component" value="Unassembled WGS sequence"/>
</dbReference>
<gene>
    <name evidence="16" type="ORF">DW142_01330</name>
    <name evidence="15" type="ORF">DW243_01725</name>
    <name evidence="14" type="ORF">DW270_02720</name>
    <name evidence="13" type="ORF">DW812_03300</name>
    <name evidence="12" type="ORF">DWX36_09150</name>
    <name evidence="11" type="ORF">DWY88_02890</name>
    <name evidence="17" type="ORF">DWZ50_12105</name>
    <name evidence="10" type="ORF">DXC31_11905</name>
    <name evidence="7" type="ORF">G4958_01335</name>
    <name evidence="9" type="ORF">G4981_04780</name>
    <name evidence="8" type="ORF">G4993_00280</name>
    <name evidence="4" type="ORF">LIQ10_04835</name>
    <name evidence="6" type="ORF">PNU63_06715</name>
    <name evidence="5" type="ORF">PNW85_07895</name>
</gene>
<dbReference type="Proteomes" id="UP001296580">
    <property type="component" value="Unassembled WGS sequence"/>
</dbReference>
<dbReference type="EMBL" id="QRLN01000001">
    <property type="protein sequence ID" value="RHJ16293.1"/>
    <property type="molecule type" value="Genomic_DNA"/>
</dbReference>
<sequence>MKSTKKQQLLYSTILNKIYTRHTISRIDIARETGITPATVSLITAEMLSDHLIQEVGEEIDLQDKVGRKKILLSIAPEHSYYIGAEISEKFFSFVLTDNIGTVYQQDTFFHNRHKPINADFFMQHLSVFIKKVSHKQQIHAIGIAIPGHYTKSNNHVILTNNAYWKDFNLTEIENRVPVPVYFSNNVHCMARAESLFYTKPNTDNSNFLFFHIGRGIHCTHMYHDDLYGKQNFKIGEVGHMTVQPDGELCECGKRGCLQTYASESWLIRKARLLYQSTPSTYLHQLVKNENEITLQTILNAYELGDDIIVKLISAAIQSIAIAITNLNMIIDSDRVFIHGELFESQQATALLKSRLDFEPNLFTLPSNQQMIVKSYSPYTGAIGASAFCIYRALLLKE</sequence>
<dbReference type="EMBL" id="JAAIRV010000001">
    <property type="protein sequence ID" value="NSI56844.1"/>
    <property type="molecule type" value="Genomic_DNA"/>
</dbReference>
<dbReference type="EMBL" id="QRQE01000030">
    <property type="protein sequence ID" value="RHM73845.1"/>
    <property type="molecule type" value="Genomic_DNA"/>
</dbReference>
<comment type="function">
    <text evidence="1">Transcriptional repressor of xylose-utilizing enzymes.</text>
</comment>
<evidence type="ECO:0000313" key="6">
    <source>
        <dbReference type="EMBL" id="MDB8738467.1"/>
    </source>
</evidence>
<evidence type="ECO:0000313" key="17">
    <source>
        <dbReference type="EMBL" id="RHM73845.1"/>
    </source>
</evidence>
<evidence type="ECO:0000313" key="22">
    <source>
        <dbReference type="Proteomes" id="UP000284472"/>
    </source>
</evidence>
<reference evidence="4" key="4">
    <citation type="submission" date="2021-10" db="EMBL/GenBank/DDBJ databases">
        <title>Collection of gut derived symbiotic bacterial strains cultured from healthy donors.</title>
        <authorList>
            <person name="Lin H."/>
            <person name="Littmann E."/>
            <person name="Claire K."/>
            <person name="Pamer E."/>
        </authorList>
    </citation>
    <scope>NUCLEOTIDE SEQUENCE</scope>
    <source>
        <strain evidence="4">MSK.23.4</strain>
    </source>
</reference>
<dbReference type="EMBL" id="JAQMLR010000005">
    <property type="protein sequence ID" value="MDB8738467.1"/>
    <property type="molecule type" value="Genomic_DNA"/>
</dbReference>
<dbReference type="RefSeq" id="WP_023923618.1">
    <property type="nucleotide sequence ID" value="NZ_AP031446.1"/>
</dbReference>
<evidence type="ECO:0000313" key="16">
    <source>
        <dbReference type="EMBL" id="RHJ16293.1"/>
    </source>
</evidence>
<evidence type="ECO:0000256" key="3">
    <source>
        <dbReference type="ARBA" id="ARBA00022629"/>
    </source>
</evidence>
<evidence type="ECO:0000313" key="7">
    <source>
        <dbReference type="EMBL" id="NSI18016.1"/>
    </source>
</evidence>
<evidence type="ECO:0000313" key="13">
    <source>
        <dbReference type="EMBL" id="RHD08358.1"/>
    </source>
</evidence>
<dbReference type="EMBL" id="JAQMLA010000017">
    <property type="protein sequence ID" value="MDB8686596.1"/>
    <property type="molecule type" value="Genomic_DNA"/>
</dbReference>
<evidence type="ECO:0000256" key="1">
    <source>
        <dbReference type="ARBA" id="ARBA00002486"/>
    </source>
</evidence>
<dbReference type="Proteomes" id="UP000286137">
    <property type="component" value="Unassembled WGS sequence"/>
</dbReference>
<protein>
    <submittedName>
        <fullName evidence="13">ROK family protein</fullName>
    </submittedName>
</protein>
<evidence type="ECO:0000313" key="9">
    <source>
        <dbReference type="EMBL" id="NSI64590.1"/>
    </source>
</evidence>
<dbReference type="InterPro" id="IPR043129">
    <property type="entry name" value="ATPase_NBD"/>
</dbReference>
<dbReference type="EMBL" id="JAAIRM010000002">
    <property type="protein sequence ID" value="NSI18016.1"/>
    <property type="molecule type" value="Genomic_DNA"/>
</dbReference>
<evidence type="ECO:0000313" key="19">
    <source>
        <dbReference type="Proteomes" id="UP000283834"/>
    </source>
</evidence>
<dbReference type="Proteomes" id="UP001212160">
    <property type="component" value="Unassembled WGS sequence"/>
</dbReference>
<dbReference type="EMBL" id="QSSX01000030">
    <property type="protein sequence ID" value="RGM21277.1"/>
    <property type="molecule type" value="Genomic_DNA"/>
</dbReference>
<evidence type="ECO:0000313" key="21">
    <source>
        <dbReference type="Proteomes" id="UP000283992"/>
    </source>
</evidence>
<dbReference type="SUPFAM" id="SSF53067">
    <property type="entry name" value="Actin-like ATPase domain"/>
    <property type="match status" value="1"/>
</dbReference>
<dbReference type="Proteomes" id="UP000283981">
    <property type="component" value="Unassembled WGS sequence"/>
</dbReference>
<dbReference type="Proteomes" id="UP000283992">
    <property type="component" value="Unassembled WGS sequence"/>
</dbReference>
<dbReference type="EMBL" id="JAAIRY010000005">
    <property type="protein sequence ID" value="NSI64590.1"/>
    <property type="molecule type" value="Genomic_DNA"/>
</dbReference>
<dbReference type="InterPro" id="IPR036390">
    <property type="entry name" value="WH_DNA-bd_sf"/>
</dbReference>
<dbReference type="EMBL" id="QRTJ01000003">
    <property type="protein sequence ID" value="RGQ70685.1"/>
    <property type="molecule type" value="Genomic_DNA"/>
</dbReference>
<dbReference type="Gene3D" id="1.10.10.10">
    <property type="entry name" value="Winged helix-like DNA-binding domain superfamily/Winged helix DNA-binding domain"/>
    <property type="match status" value="1"/>
</dbReference>
<proteinExistence type="inferred from homology"/>
<dbReference type="EMBL" id="QRIS01000002">
    <property type="protein sequence ID" value="RHG88342.1"/>
    <property type="molecule type" value="Genomic_DNA"/>
</dbReference>
<dbReference type="EMBL" id="QSIR01000003">
    <property type="protein sequence ID" value="RHD08358.1"/>
    <property type="molecule type" value="Genomic_DNA"/>
</dbReference>
<evidence type="ECO:0000313" key="23">
    <source>
        <dbReference type="Proteomes" id="UP000285610"/>
    </source>
</evidence>
<dbReference type="Proteomes" id="UP001296643">
    <property type="component" value="Unassembled WGS sequence"/>
</dbReference>
<evidence type="ECO:0000313" key="18">
    <source>
        <dbReference type="Proteomes" id="UP000260808"/>
    </source>
</evidence>
<dbReference type="AlphaFoldDB" id="A0A2N5P5U3"/>
<dbReference type="GO" id="GO:0042732">
    <property type="term" value="P:D-xylose metabolic process"/>
    <property type="evidence" value="ECO:0007669"/>
    <property type="project" value="UniProtKB-KW"/>
</dbReference>
<dbReference type="EMBL" id="QRIA01000002">
    <property type="protein sequence ID" value="RHG21931.1"/>
    <property type="molecule type" value="Genomic_DNA"/>
</dbReference>
<keyword evidence="3" id="KW-0119">Carbohydrate metabolism</keyword>
<evidence type="ECO:0000313" key="20">
    <source>
        <dbReference type="Proteomes" id="UP000283981"/>
    </source>
</evidence>
<dbReference type="Proteomes" id="UP000285610">
    <property type="component" value="Unassembled WGS sequence"/>
</dbReference>
<reference evidence="7" key="3">
    <citation type="submission" date="2020-02" db="EMBL/GenBank/DDBJ databases">
        <authorList>
            <person name="Littmann E."/>
            <person name="Sorbara M."/>
        </authorList>
    </citation>
    <scope>NUCLEOTIDE SEQUENCE</scope>
    <source>
        <strain evidence="9">MSK.11.9</strain>
        <strain evidence="8">MSK.15.32</strain>
        <strain evidence="7">MSK.22.53</strain>
    </source>
</reference>
<dbReference type="EMBL" id="QRWQ01000007">
    <property type="protein sequence ID" value="RGT38826.1"/>
    <property type="molecule type" value="Genomic_DNA"/>
</dbReference>
<dbReference type="InterPro" id="IPR000600">
    <property type="entry name" value="ROK"/>
</dbReference>
<dbReference type="SUPFAM" id="SSF46785">
    <property type="entry name" value="Winged helix' DNA-binding domain"/>
    <property type="match status" value="1"/>
</dbReference>
<dbReference type="PANTHER" id="PTHR18964:SF149">
    <property type="entry name" value="BIFUNCTIONAL UDP-N-ACETYLGLUCOSAMINE 2-EPIMERASE_N-ACETYLMANNOSAMINE KINASE"/>
    <property type="match status" value="1"/>
</dbReference>
<dbReference type="Gene3D" id="3.30.420.40">
    <property type="match status" value="2"/>
</dbReference>
<dbReference type="Proteomes" id="UP000285697">
    <property type="component" value="Unassembled WGS sequence"/>
</dbReference>
<dbReference type="Proteomes" id="UP001211731">
    <property type="component" value="Unassembled WGS sequence"/>
</dbReference>
<evidence type="ECO:0000313" key="4">
    <source>
        <dbReference type="EMBL" id="MCB5493068.1"/>
    </source>
</evidence>
<evidence type="ECO:0000313" key="5">
    <source>
        <dbReference type="EMBL" id="MDB8686596.1"/>
    </source>
</evidence>
<evidence type="ECO:0000313" key="14">
    <source>
        <dbReference type="EMBL" id="RHG21931.1"/>
    </source>
</evidence>
<accession>A0A2N5P5U3</accession>
<comment type="caution">
    <text evidence="13">The sequence shown here is derived from an EMBL/GenBank/DDBJ whole genome shotgun (WGS) entry which is preliminary data.</text>
</comment>
<reference evidence="7" key="2">
    <citation type="journal article" date="2020" name="Cell Host Microbe">
        <title>Functional and Genomic Variation between Human-Derived Isolates of Lachnospiraceae Reveals Inter- and Intra-Species Diversity.</title>
        <authorList>
            <person name="Sorbara M.T."/>
            <person name="Littmann E.R."/>
            <person name="Fontana E."/>
            <person name="Moody T.U."/>
            <person name="Kohout C.E."/>
            <person name="Gjonbalaj M."/>
            <person name="Eaton V."/>
            <person name="Seok R."/>
            <person name="Leiner I.M."/>
            <person name="Pamer E.G."/>
        </authorList>
    </citation>
    <scope>NUCLEOTIDE SEQUENCE</scope>
    <source>
        <strain evidence="9">MSK.11.9</strain>
        <strain evidence="8">MSK.15.32</strain>
        <strain evidence="7">MSK.22.53</strain>
    </source>
</reference>
<comment type="similarity">
    <text evidence="2">Belongs to the ROK (NagC/XylR) family.</text>
</comment>
<evidence type="ECO:0000313" key="10">
    <source>
        <dbReference type="EMBL" id="RGM21277.1"/>
    </source>
</evidence>
<evidence type="ECO:0000313" key="11">
    <source>
        <dbReference type="EMBL" id="RGQ70685.1"/>
    </source>
</evidence>
<evidence type="ECO:0000313" key="12">
    <source>
        <dbReference type="EMBL" id="RGT38826.1"/>
    </source>
</evidence>
<dbReference type="Proteomes" id="UP001297422">
    <property type="component" value="Unassembled WGS sequence"/>
</dbReference>
<name>A0A2N5P5U3_MEDGN</name>
<evidence type="ECO:0000256" key="2">
    <source>
        <dbReference type="ARBA" id="ARBA00006479"/>
    </source>
</evidence>